<dbReference type="PANTHER" id="PTHR32440">
    <property type="entry name" value="PHOSPHATASE DCR2-RELATED-RELATED"/>
    <property type="match status" value="1"/>
</dbReference>
<dbReference type="SUPFAM" id="SSF56300">
    <property type="entry name" value="Metallo-dependent phosphatases"/>
    <property type="match status" value="1"/>
</dbReference>
<dbReference type="Gene3D" id="3.60.21.10">
    <property type="match status" value="1"/>
</dbReference>
<feature type="region of interest" description="Disordered" evidence="1">
    <location>
        <begin position="49"/>
        <end position="69"/>
    </location>
</feature>
<dbReference type="InterPro" id="IPR029052">
    <property type="entry name" value="Metallo-depent_PP-like"/>
</dbReference>
<proteinExistence type="predicted"/>
<evidence type="ECO:0000313" key="4">
    <source>
        <dbReference type="Proteomes" id="UP000179920"/>
    </source>
</evidence>
<dbReference type="GO" id="GO:0005737">
    <property type="term" value="C:cytoplasm"/>
    <property type="evidence" value="ECO:0007669"/>
    <property type="project" value="TreeGrafter"/>
</dbReference>
<organism evidence="3 4">
    <name type="scientific">Ustilago bromivora</name>
    <dbReference type="NCBI Taxonomy" id="307758"/>
    <lineage>
        <taxon>Eukaryota</taxon>
        <taxon>Fungi</taxon>
        <taxon>Dikarya</taxon>
        <taxon>Basidiomycota</taxon>
        <taxon>Ustilaginomycotina</taxon>
        <taxon>Ustilaginomycetes</taxon>
        <taxon>Ustilaginales</taxon>
        <taxon>Ustilaginaceae</taxon>
        <taxon>Ustilago</taxon>
    </lineage>
</organism>
<feature type="domain" description="Calcineurin-like phosphoesterase" evidence="2">
    <location>
        <begin position="296"/>
        <end position="456"/>
    </location>
</feature>
<sequence>MRRKIAKPLLLTASFTLLLTSVFYLAHDTVLSNSRIIGWQAYTSIDLRKSSSPSTSSSPQSSVTSISPSSEQYDDIFPLDLYAPLLPNPSPLTEITVHSCLPLASCSPKTTPAEDALLGKWVKVDRSLSPTGQYGASAGGMLGNLFGSIEQRYIFYRRSRRRDVRNVVELKLVEEGETPPTPGGDEGWHRIKTGLRSKTVRLISGEKALHLYYRTVSPAQRQAQSSGLWKRKAAEAVTELDLVYGNNPPWPGFESAGLVSQEHSSIGAAQVSLSFRRNPMRKPPLSPLKFKQDGSFKILQLADLHFSVNPEPCRDYNPKDPRWATRGCLSKNDTFSLIDNWLDTEKPDLVVLTGDQLNGQGTSWDPRSVLSLYTAPLIARKIPYAVILGNHDSESGPLTRGEQMQIISQMPYSYSQVGPAMVTGEGNYLLKIESGREDRTHVASLWFMDTGARAERDKWKPWTKPGYDYVHKDQIEWFEKHYTDIKQVLLPYKPDGAKDLPQQNWKRARRASARQLSDATGDSSRRDVTWDAAADQNQALARPPSIVFMHIPIPEAFNPVDTSPSPLSVSNPTNTSISRTTMAVGDRKETATFEGAQSQPGIFDLFTQLNTHALPDVGGAGNIAGVKLVVHGHMHLNSDCRRVNNVWICFGGGSSLAGYGNAKVERRARVIVLEEWGGRIRTYHRISSKDAGETGKRFDDFVLPFSWLDTHTRMKGEQG</sequence>
<evidence type="ECO:0000313" key="3">
    <source>
        <dbReference type="EMBL" id="SAM83466.1"/>
    </source>
</evidence>
<evidence type="ECO:0000256" key="1">
    <source>
        <dbReference type="SAM" id="MobiDB-lite"/>
    </source>
</evidence>
<feature type="region of interest" description="Disordered" evidence="1">
    <location>
        <begin position="496"/>
        <end position="527"/>
    </location>
</feature>
<evidence type="ECO:0000259" key="2">
    <source>
        <dbReference type="Pfam" id="PF00149"/>
    </source>
</evidence>
<dbReference type="OrthoDB" id="783096at2759"/>
<reference evidence="4" key="1">
    <citation type="submission" date="2016-04" db="EMBL/GenBank/DDBJ databases">
        <authorList>
            <person name="Guldener U."/>
            <person name="Guldener U."/>
        </authorList>
    </citation>
    <scope>NUCLEOTIDE SEQUENCE [LARGE SCALE GENOMIC DNA]</scope>
    <source>
        <strain evidence="4">UB2112</strain>
    </source>
</reference>
<dbReference type="InterPro" id="IPR004843">
    <property type="entry name" value="Calcineurin-like_PHP"/>
</dbReference>
<protein>
    <submittedName>
        <fullName evidence="3">Related to DCR2-dosage-dependent cell cycle regulator</fullName>
    </submittedName>
</protein>
<feature type="compositionally biased region" description="Low complexity" evidence="1">
    <location>
        <begin position="50"/>
        <end position="69"/>
    </location>
</feature>
<dbReference type="AlphaFoldDB" id="A0A1K0H6R7"/>
<name>A0A1K0H6R7_9BASI</name>
<dbReference type="Pfam" id="PF00149">
    <property type="entry name" value="Metallophos"/>
    <property type="match status" value="1"/>
</dbReference>
<accession>A0A1K0H6R7</accession>
<gene>
    <name evidence="3" type="ORF">UBRO_05548</name>
</gene>
<dbReference type="Proteomes" id="UP000179920">
    <property type="component" value="Chromosome X"/>
</dbReference>
<dbReference type="EMBL" id="LT558126">
    <property type="protein sequence ID" value="SAM83466.1"/>
    <property type="molecule type" value="Genomic_DNA"/>
</dbReference>
<dbReference type="GO" id="GO:0004721">
    <property type="term" value="F:phosphoprotein phosphatase activity"/>
    <property type="evidence" value="ECO:0007669"/>
    <property type="project" value="TreeGrafter"/>
</dbReference>
<dbReference type="PANTHER" id="PTHR32440:SF0">
    <property type="entry name" value="PHOSPHATASE DCR2-RELATED"/>
    <property type="match status" value="1"/>
</dbReference>